<dbReference type="Pfam" id="PF00076">
    <property type="entry name" value="RRM_1"/>
    <property type="match status" value="3"/>
</dbReference>
<dbReference type="GO" id="GO:1990904">
    <property type="term" value="C:ribonucleoprotein complex"/>
    <property type="evidence" value="ECO:0007669"/>
    <property type="project" value="InterPro"/>
</dbReference>
<evidence type="ECO:0000256" key="3">
    <source>
        <dbReference type="PROSITE-ProRule" id="PRU00176"/>
    </source>
</evidence>
<protein>
    <recommendedName>
        <fullName evidence="4">RRM domain-containing protein</fullName>
    </recommendedName>
</protein>
<dbReference type="GO" id="GO:0010629">
    <property type="term" value="P:negative regulation of gene expression"/>
    <property type="evidence" value="ECO:0007669"/>
    <property type="project" value="UniProtKB-ARBA"/>
</dbReference>
<keyword evidence="1" id="KW-0677">Repeat</keyword>
<sequence length="338" mass="38010">MAGNSVKTNLIINYLPYEMSKQEFAEMCEKVGPISSYKLVTDVDTGLNLGYGFVSYKNSEDAYKAIDVLNGKYIGSKVLNVRFADHEAAQAGITLFVSGLPVSYSIPDIKELFKDYGEILNIRLLSNYMDDGLKNREAFAFVKLSDKEQAERAIITLNGSTIQDKDGINTFRLIIKNPPTNARKLNQTIAQFFKNKTLKLDNGKMVLNKRVPQRYSPYPSFGMTNQPYTLPSTNVVPRNGLNEIFVNGLRENDEHNLYELFRPYGDVQSIYVPKDSSTGSTKGYGFVNMVNNEDAKRAIMDLDGIPHGSRFLQVSLKSTKNFPRPNPQFGMQLNNSMN</sequence>
<dbReference type="InterPro" id="IPR035979">
    <property type="entry name" value="RBD_domain_sf"/>
</dbReference>
<dbReference type="EMBL" id="JAPXFL010000001">
    <property type="protein sequence ID" value="KAK9511754.1"/>
    <property type="molecule type" value="Genomic_DNA"/>
</dbReference>
<dbReference type="Gene3D" id="3.30.70.330">
    <property type="match status" value="3"/>
</dbReference>
<keyword evidence="6" id="KW-1185">Reference proteome</keyword>
<dbReference type="GO" id="GO:0003729">
    <property type="term" value="F:mRNA binding"/>
    <property type="evidence" value="ECO:0007669"/>
    <property type="project" value="UniProtKB-ARBA"/>
</dbReference>
<feature type="domain" description="RRM" evidence="4">
    <location>
        <begin position="8"/>
        <end position="86"/>
    </location>
</feature>
<dbReference type="Proteomes" id="UP001461498">
    <property type="component" value="Unassembled WGS sequence"/>
</dbReference>
<accession>A0AAW1DN46</accession>
<feature type="domain" description="RRM" evidence="4">
    <location>
        <begin position="93"/>
        <end position="165"/>
    </location>
</feature>
<feature type="domain" description="RRM" evidence="4">
    <location>
        <begin position="242"/>
        <end position="319"/>
    </location>
</feature>
<dbReference type="SMART" id="SM00360">
    <property type="entry name" value="RRM"/>
    <property type="match status" value="3"/>
</dbReference>
<dbReference type="PANTHER" id="PTHR10352">
    <property type="entry name" value="EUKARYOTIC TRANSLATION INITIATION FACTOR 3 SUBUNIT G"/>
    <property type="match status" value="1"/>
</dbReference>
<dbReference type="CDD" id="cd00590">
    <property type="entry name" value="RRM_SF"/>
    <property type="match status" value="1"/>
</dbReference>
<dbReference type="GO" id="GO:0009967">
    <property type="term" value="P:positive regulation of signal transduction"/>
    <property type="evidence" value="ECO:0007669"/>
    <property type="project" value="UniProtKB-ARBA"/>
</dbReference>
<dbReference type="InterPro" id="IPR000504">
    <property type="entry name" value="RRM_dom"/>
</dbReference>
<comment type="caution">
    <text evidence="5">The sequence shown here is derived from an EMBL/GenBank/DDBJ whole genome shotgun (WGS) entry which is preliminary data.</text>
</comment>
<keyword evidence="2 3" id="KW-0694">RNA-binding</keyword>
<dbReference type="PRINTS" id="PR00961">
    <property type="entry name" value="HUDSXLRNA"/>
</dbReference>
<dbReference type="InterPro" id="IPR012677">
    <property type="entry name" value="Nucleotide-bd_a/b_plait_sf"/>
</dbReference>
<dbReference type="SMART" id="SM00361">
    <property type="entry name" value="RRM_1"/>
    <property type="match status" value="2"/>
</dbReference>
<dbReference type="PROSITE" id="PS50102">
    <property type="entry name" value="RRM"/>
    <property type="match status" value="3"/>
</dbReference>
<evidence type="ECO:0000313" key="6">
    <source>
        <dbReference type="Proteomes" id="UP001461498"/>
    </source>
</evidence>
<evidence type="ECO:0000256" key="2">
    <source>
        <dbReference type="ARBA" id="ARBA00022884"/>
    </source>
</evidence>
<organism evidence="5 6">
    <name type="scientific">Rhynocoris fuscipes</name>
    <dbReference type="NCBI Taxonomy" id="488301"/>
    <lineage>
        <taxon>Eukaryota</taxon>
        <taxon>Metazoa</taxon>
        <taxon>Ecdysozoa</taxon>
        <taxon>Arthropoda</taxon>
        <taxon>Hexapoda</taxon>
        <taxon>Insecta</taxon>
        <taxon>Pterygota</taxon>
        <taxon>Neoptera</taxon>
        <taxon>Paraneoptera</taxon>
        <taxon>Hemiptera</taxon>
        <taxon>Heteroptera</taxon>
        <taxon>Panheteroptera</taxon>
        <taxon>Cimicomorpha</taxon>
        <taxon>Reduviidae</taxon>
        <taxon>Harpactorinae</taxon>
        <taxon>Harpactorini</taxon>
        <taxon>Rhynocoris</taxon>
    </lineage>
</organism>
<dbReference type="GO" id="GO:0005737">
    <property type="term" value="C:cytoplasm"/>
    <property type="evidence" value="ECO:0007669"/>
    <property type="project" value="UniProtKB-ARBA"/>
</dbReference>
<evidence type="ECO:0000256" key="1">
    <source>
        <dbReference type="ARBA" id="ARBA00022737"/>
    </source>
</evidence>
<evidence type="ECO:0000313" key="5">
    <source>
        <dbReference type="EMBL" id="KAK9511754.1"/>
    </source>
</evidence>
<dbReference type="FunFam" id="3.30.70.330:FF:000383">
    <property type="entry name" value="Sex lethal, isoform D"/>
    <property type="match status" value="1"/>
</dbReference>
<proteinExistence type="predicted"/>
<evidence type="ECO:0000259" key="4">
    <source>
        <dbReference type="PROSITE" id="PS50102"/>
    </source>
</evidence>
<gene>
    <name evidence="5" type="ORF">O3M35_000357</name>
</gene>
<dbReference type="SUPFAM" id="SSF54928">
    <property type="entry name" value="RNA-binding domain, RBD"/>
    <property type="match status" value="2"/>
</dbReference>
<dbReference type="InterPro" id="IPR003954">
    <property type="entry name" value="RRM_euk-type"/>
</dbReference>
<reference evidence="5 6" key="1">
    <citation type="submission" date="2022-12" db="EMBL/GenBank/DDBJ databases">
        <title>Chromosome-level genome assembly of true bugs.</title>
        <authorList>
            <person name="Ma L."/>
            <person name="Li H."/>
        </authorList>
    </citation>
    <scope>NUCLEOTIDE SEQUENCE [LARGE SCALE GENOMIC DNA]</scope>
    <source>
        <strain evidence="5">Lab_2022b</strain>
    </source>
</reference>
<dbReference type="InterPro" id="IPR002343">
    <property type="entry name" value="Hud_Sxl_RNA"/>
</dbReference>
<dbReference type="AlphaFoldDB" id="A0AAW1DN46"/>
<name>A0AAW1DN46_9HEMI</name>